<dbReference type="Gene3D" id="1.10.10.10">
    <property type="entry name" value="Winged helix-like DNA-binding domain superfamily/Winged helix DNA-binding domain"/>
    <property type="match status" value="1"/>
</dbReference>
<dbReference type="GO" id="GO:0003677">
    <property type="term" value="F:DNA binding"/>
    <property type="evidence" value="ECO:0007669"/>
    <property type="project" value="UniProtKB-KW"/>
</dbReference>
<evidence type="ECO:0000313" key="6">
    <source>
        <dbReference type="Proteomes" id="UP000315003"/>
    </source>
</evidence>
<dbReference type="EMBL" id="CP036272">
    <property type="protein sequence ID" value="QDT62248.1"/>
    <property type="molecule type" value="Genomic_DNA"/>
</dbReference>
<protein>
    <submittedName>
        <fullName evidence="5">HTH-type transcriptional regulator McbR</fullName>
    </submittedName>
</protein>
<gene>
    <name evidence="5" type="primary">mcbR</name>
    <name evidence="5" type="ORF">SV7mr_47950</name>
</gene>
<dbReference type="PANTHER" id="PTHR43537">
    <property type="entry name" value="TRANSCRIPTIONAL REGULATOR, GNTR FAMILY"/>
    <property type="match status" value="1"/>
</dbReference>
<dbReference type="AlphaFoldDB" id="A0A517T1I9"/>
<organism evidence="5 6">
    <name type="scientific">Stieleria bergensis</name>
    <dbReference type="NCBI Taxonomy" id="2528025"/>
    <lineage>
        <taxon>Bacteria</taxon>
        <taxon>Pseudomonadati</taxon>
        <taxon>Planctomycetota</taxon>
        <taxon>Planctomycetia</taxon>
        <taxon>Pirellulales</taxon>
        <taxon>Pirellulaceae</taxon>
        <taxon>Stieleria</taxon>
    </lineage>
</organism>
<dbReference type="CDD" id="cd07377">
    <property type="entry name" value="WHTH_GntR"/>
    <property type="match status" value="1"/>
</dbReference>
<keyword evidence="1" id="KW-0805">Transcription regulation</keyword>
<keyword evidence="3" id="KW-0804">Transcription</keyword>
<keyword evidence="2" id="KW-0238">DNA-binding</keyword>
<dbReference type="SMART" id="SM00895">
    <property type="entry name" value="FCD"/>
    <property type="match status" value="1"/>
</dbReference>
<dbReference type="Pfam" id="PF00392">
    <property type="entry name" value="GntR"/>
    <property type="match status" value="1"/>
</dbReference>
<dbReference type="RefSeq" id="WP_419187775.1">
    <property type="nucleotide sequence ID" value="NZ_CP036272.1"/>
</dbReference>
<dbReference type="InterPro" id="IPR008920">
    <property type="entry name" value="TF_FadR/GntR_C"/>
</dbReference>
<dbReference type="Gene3D" id="1.20.120.530">
    <property type="entry name" value="GntR ligand-binding domain-like"/>
    <property type="match status" value="1"/>
</dbReference>
<dbReference type="GO" id="GO:0003700">
    <property type="term" value="F:DNA-binding transcription factor activity"/>
    <property type="evidence" value="ECO:0007669"/>
    <property type="project" value="InterPro"/>
</dbReference>
<dbReference type="InterPro" id="IPR036388">
    <property type="entry name" value="WH-like_DNA-bd_sf"/>
</dbReference>
<evidence type="ECO:0000259" key="4">
    <source>
        <dbReference type="PROSITE" id="PS50949"/>
    </source>
</evidence>
<name>A0A517T1I9_9BACT</name>
<dbReference type="SUPFAM" id="SSF48008">
    <property type="entry name" value="GntR ligand-binding domain-like"/>
    <property type="match status" value="1"/>
</dbReference>
<dbReference type="SMART" id="SM00345">
    <property type="entry name" value="HTH_GNTR"/>
    <property type="match status" value="1"/>
</dbReference>
<dbReference type="InterPro" id="IPR036390">
    <property type="entry name" value="WH_DNA-bd_sf"/>
</dbReference>
<dbReference type="PROSITE" id="PS50949">
    <property type="entry name" value="HTH_GNTR"/>
    <property type="match status" value="1"/>
</dbReference>
<dbReference type="SUPFAM" id="SSF46785">
    <property type="entry name" value="Winged helix' DNA-binding domain"/>
    <property type="match status" value="1"/>
</dbReference>
<evidence type="ECO:0000256" key="1">
    <source>
        <dbReference type="ARBA" id="ARBA00023015"/>
    </source>
</evidence>
<dbReference type="Pfam" id="PF07729">
    <property type="entry name" value="FCD"/>
    <property type="match status" value="1"/>
</dbReference>
<sequence length="240" mass="26878">MPATRKTDIPHQETNLSERSYHFLREQLSSGKLQPGDQLVNRTLAKEIGVSIVPIREAINRLSSEGLVERVPGAGAFVRKLDAQDLDNLYVLRDALESCAAAEAARYINELELEELHDILKEAQAIAEKLTNQSRGHATKAQMEAWLSTEKRFHSLLIEASRNSLLARVAGEHHAISQIFDSQRTVPELLTAKVATLTCSGKKSLLAALKRRDHAKARDLMSAQIQRGRKRVLQLYRKSQ</sequence>
<evidence type="ECO:0000313" key="5">
    <source>
        <dbReference type="EMBL" id="QDT62248.1"/>
    </source>
</evidence>
<feature type="domain" description="HTH gntR-type" evidence="4">
    <location>
        <begin position="14"/>
        <end position="81"/>
    </location>
</feature>
<evidence type="ECO:0000256" key="3">
    <source>
        <dbReference type="ARBA" id="ARBA00023163"/>
    </source>
</evidence>
<reference evidence="5 6" key="1">
    <citation type="submission" date="2019-02" db="EMBL/GenBank/DDBJ databases">
        <title>Deep-cultivation of Planctomycetes and their phenomic and genomic characterization uncovers novel biology.</title>
        <authorList>
            <person name="Wiegand S."/>
            <person name="Jogler M."/>
            <person name="Boedeker C."/>
            <person name="Pinto D."/>
            <person name="Vollmers J."/>
            <person name="Rivas-Marin E."/>
            <person name="Kohn T."/>
            <person name="Peeters S.H."/>
            <person name="Heuer A."/>
            <person name="Rast P."/>
            <person name="Oberbeckmann S."/>
            <person name="Bunk B."/>
            <person name="Jeske O."/>
            <person name="Meyerdierks A."/>
            <person name="Storesund J.E."/>
            <person name="Kallscheuer N."/>
            <person name="Luecker S."/>
            <person name="Lage O.M."/>
            <person name="Pohl T."/>
            <person name="Merkel B.J."/>
            <person name="Hornburger P."/>
            <person name="Mueller R.-W."/>
            <person name="Bruemmer F."/>
            <person name="Labrenz M."/>
            <person name="Spormann A.M."/>
            <person name="Op den Camp H."/>
            <person name="Overmann J."/>
            <person name="Amann R."/>
            <person name="Jetten M.S.M."/>
            <person name="Mascher T."/>
            <person name="Medema M.H."/>
            <person name="Devos D.P."/>
            <person name="Kaster A.-K."/>
            <person name="Ovreas L."/>
            <person name="Rohde M."/>
            <person name="Galperin M.Y."/>
            <person name="Jogler C."/>
        </authorList>
    </citation>
    <scope>NUCLEOTIDE SEQUENCE [LARGE SCALE GENOMIC DNA]</scope>
    <source>
        <strain evidence="5 6">SV_7m_r</strain>
    </source>
</reference>
<dbReference type="PANTHER" id="PTHR43537:SF5">
    <property type="entry name" value="UXU OPERON TRANSCRIPTIONAL REGULATOR"/>
    <property type="match status" value="1"/>
</dbReference>
<dbReference type="InterPro" id="IPR011711">
    <property type="entry name" value="GntR_C"/>
</dbReference>
<accession>A0A517T1I9</accession>
<dbReference type="Proteomes" id="UP000315003">
    <property type="component" value="Chromosome"/>
</dbReference>
<keyword evidence="6" id="KW-1185">Reference proteome</keyword>
<dbReference type="InterPro" id="IPR000524">
    <property type="entry name" value="Tscrpt_reg_HTH_GntR"/>
</dbReference>
<proteinExistence type="predicted"/>
<evidence type="ECO:0000256" key="2">
    <source>
        <dbReference type="ARBA" id="ARBA00023125"/>
    </source>
</evidence>